<dbReference type="Pfam" id="PF00145">
    <property type="entry name" value="DNA_methylase"/>
    <property type="match status" value="1"/>
</dbReference>
<organism evidence="8 9">
    <name type="scientific">Cellulomonas dongxiuzhuiae</name>
    <dbReference type="NCBI Taxonomy" id="2819979"/>
    <lineage>
        <taxon>Bacteria</taxon>
        <taxon>Bacillati</taxon>
        <taxon>Actinomycetota</taxon>
        <taxon>Actinomycetes</taxon>
        <taxon>Micrococcales</taxon>
        <taxon>Cellulomonadaceae</taxon>
        <taxon>Cellulomonas</taxon>
    </lineage>
</organism>
<dbReference type="PRINTS" id="PR00105">
    <property type="entry name" value="C5METTRFRASE"/>
</dbReference>
<name>A0ABX8GK22_9CELL</name>
<feature type="active site" evidence="5">
    <location>
        <position position="79"/>
    </location>
</feature>
<protein>
    <recommendedName>
        <fullName evidence="7">Cytosine-specific methyltransferase</fullName>
        <ecNumber evidence="7">2.1.1.37</ecNumber>
    </recommendedName>
</protein>
<dbReference type="InterPro" id="IPR001525">
    <property type="entry name" value="C5_MeTfrase"/>
</dbReference>
<dbReference type="EMBL" id="CP076023">
    <property type="protein sequence ID" value="QWC16527.1"/>
    <property type="molecule type" value="Genomic_DNA"/>
</dbReference>
<keyword evidence="3 5" id="KW-0949">S-adenosyl-L-methionine</keyword>
<comment type="similarity">
    <text evidence="5 6">Belongs to the class I-like SAM-binding methyltransferase superfamily. C5-methyltransferase family.</text>
</comment>
<evidence type="ECO:0000256" key="1">
    <source>
        <dbReference type="ARBA" id="ARBA00022603"/>
    </source>
</evidence>
<dbReference type="PANTHER" id="PTHR10629">
    <property type="entry name" value="CYTOSINE-SPECIFIC METHYLTRANSFERASE"/>
    <property type="match status" value="1"/>
</dbReference>
<evidence type="ECO:0000256" key="5">
    <source>
        <dbReference type="PROSITE-ProRule" id="PRU01016"/>
    </source>
</evidence>
<keyword evidence="2 5" id="KW-0808">Transferase</keyword>
<evidence type="ECO:0000256" key="7">
    <source>
        <dbReference type="RuleBase" id="RU000417"/>
    </source>
</evidence>
<dbReference type="RefSeq" id="WP_208197090.1">
    <property type="nucleotide sequence ID" value="NZ_CP076023.1"/>
</dbReference>
<evidence type="ECO:0000256" key="4">
    <source>
        <dbReference type="ARBA" id="ARBA00022747"/>
    </source>
</evidence>
<evidence type="ECO:0000313" key="9">
    <source>
        <dbReference type="Proteomes" id="UP000679335"/>
    </source>
</evidence>
<gene>
    <name evidence="8" type="ORF">KKR89_02320</name>
</gene>
<keyword evidence="1 5" id="KW-0489">Methyltransferase</keyword>
<proteinExistence type="inferred from homology"/>
<dbReference type="PANTHER" id="PTHR10629:SF52">
    <property type="entry name" value="DNA (CYTOSINE-5)-METHYLTRANSFERASE 1"/>
    <property type="match status" value="1"/>
</dbReference>
<accession>A0ABX8GK22</accession>
<dbReference type="Proteomes" id="UP000679335">
    <property type="component" value="Chromosome"/>
</dbReference>
<dbReference type="Gene3D" id="3.90.120.10">
    <property type="entry name" value="DNA Methylase, subunit A, domain 2"/>
    <property type="match status" value="1"/>
</dbReference>
<dbReference type="GO" id="GO:0008168">
    <property type="term" value="F:methyltransferase activity"/>
    <property type="evidence" value="ECO:0007669"/>
    <property type="project" value="UniProtKB-KW"/>
</dbReference>
<dbReference type="PROSITE" id="PS00095">
    <property type="entry name" value="C5_MTASE_2"/>
    <property type="match status" value="1"/>
</dbReference>
<reference evidence="8 9" key="1">
    <citation type="submission" date="2021-05" db="EMBL/GenBank/DDBJ databases">
        <title>Novel species in genus Cellulomonas.</title>
        <authorList>
            <person name="Zhang G."/>
        </authorList>
    </citation>
    <scope>NUCLEOTIDE SEQUENCE [LARGE SCALE GENOMIC DNA]</scope>
    <source>
        <strain evidence="9">zg-ZUI157</strain>
    </source>
</reference>
<keyword evidence="9" id="KW-1185">Reference proteome</keyword>
<evidence type="ECO:0000256" key="3">
    <source>
        <dbReference type="ARBA" id="ARBA00022691"/>
    </source>
</evidence>
<dbReference type="InterPro" id="IPR050390">
    <property type="entry name" value="C5-Methyltransferase"/>
</dbReference>
<dbReference type="InterPro" id="IPR029063">
    <property type="entry name" value="SAM-dependent_MTases_sf"/>
</dbReference>
<dbReference type="GO" id="GO:0032259">
    <property type="term" value="P:methylation"/>
    <property type="evidence" value="ECO:0007669"/>
    <property type="project" value="UniProtKB-KW"/>
</dbReference>
<evidence type="ECO:0000313" key="8">
    <source>
        <dbReference type="EMBL" id="QWC16527.1"/>
    </source>
</evidence>
<dbReference type="NCBIfam" id="TIGR00675">
    <property type="entry name" value="dcm"/>
    <property type="match status" value="1"/>
</dbReference>
<dbReference type="PROSITE" id="PS00094">
    <property type="entry name" value="C5_MTASE_1"/>
    <property type="match status" value="1"/>
</dbReference>
<dbReference type="SUPFAM" id="SSF53335">
    <property type="entry name" value="S-adenosyl-L-methionine-dependent methyltransferases"/>
    <property type="match status" value="1"/>
</dbReference>
<dbReference type="PROSITE" id="PS51679">
    <property type="entry name" value="SAM_MT_C5"/>
    <property type="match status" value="1"/>
</dbReference>
<dbReference type="Gene3D" id="3.40.50.150">
    <property type="entry name" value="Vaccinia Virus protein VP39"/>
    <property type="match status" value="1"/>
</dbReference>
<dbReference type="InterPro" id="IPR018117">
    <property type="entry name" value="C5_DNA_meth_AS"/>
</dbReference>
<sequence>MKAVDLFAGAGGATQGLRDAGFDVVAAVELDPDAAATWSLNHPGKMLVKDVREVTGPMLMAAGGFKRGELDLLKACPPCQGFSSLRGASTPDESRNDLVLDTLRLVRSLRPRAVLIENVPGLRKDGRFVQLAAGIRQLGYNLQDYLVNAHELGVPQRRKRLVVIAVRGVEVPSGLDELIPGVERRAAMTAGEALAALPQVEGEPGLLDAPRRRNATVMLRIAAVPVGGNRFALPLSLQLECHKRLTGKDGKAARIATSSYGRVVNENPAPTMTTRCTTPACGSFIHPTENRGITLREAAAFQTFPASYQWSGTYGSVERQIGNAVPVWMAESLGRAVGRLLGYQAQVMLRTRAEHRREHAAER</sequence>
<dbReference type="EC" id="2.1.1.37" evidence="7"/>
<keyword evidence="4" id="KW-0680">Restriction system</keyword>
<evidence type="ECO:0000256" key="6">
    <source>
        <dbReference type="RuleBase" id="RU000416"/>
    </source>
</evidence>
<evidence type="ECO:0000256" key="2">
    <source>
        <dbReference type="ARBA" id="ARBA00022679"/>
    </source>
</evidence>
<dbReference type="InterPro" id="IPR031303">
    <property type="entry name" value="C5_meth_CS"/>
</dbReference>
<comment type="catalytic activity">
    <reaction evidence="7">
        <text>a 2'-deoxycytidine in DNA + S-adenosyl-L-methionine = a 5-methyl-2'-deoxycytidine in DNA + S-adenosyl-L-homocysteine + H(+)</text>
        <dbReference type="Rhea" id="RHEA:13681"/>
        <dbReference type="Rhea" id="RHEA-COMP:11369"/>
        <dbReference type="Rhea" id="RHEA-COMP:11370"/>
        <dbReference type="ChEBI" id="CHEBI:15378"/>
        <dbReference type="ChEBI" id="CHEBI:57856"/>
        <dbReference type="ChEBI" id="CHEBI:59789"/>
        <dbReference type="ChEBI" id="CHEBI:85452"/>
        <dbReference type="ChEBI" id="CHEBI:85454"/>
        <dbReference type="EC" id="2.1.1.37"/>
    </reaction>
</comment>